<dbReference type="SUPFAM" id="SSF57903">
    <property type="entry name" value="FYVE/PHD zinc finger"/>
    <property type="match status" value="2"/>
</dbReference>
<evidence type="ECO:0000256" key="1">
    <source>
        <dbReference type="ARBA" id="ARBA00004123"/>
    </source>
</evidence>
<evidence type="ECO:0000256" key="5">
    <source>
        <dbReference type="ARBA" id="ARBA00022833"/>
    </source>
</evidence>
<organism evidence="12 13">
    <name type="scientific">Macrostomum lignano</name>
    <dbReference type="NCBI Taxonomy" id="282301"/>
    <lineage>
        <taxon>Eukaryota</taxon>
        <taxon>Metazoa</taxon>
        <taxon>Spiralia</taxon>
        <taxon>Lophotrochozoa</taxon>
        <taxon>Platyhelminthes</taxon>
        <taxon>Rhabditophora</taxon>
        <taxon>Macrostomorpha</taxon>
        <taxon>Macrostomida</taxon>
        <taxon>Macrostomidae</taxon>
        <taxon>Macrostomum</taxon>
    </lineage>
</organism>
<evidence type="ECO:0000256" key="3">
    <source>
        <dbReference type="ARBA" id="ARBA00022737"/>
    </source>
</evidence>
<dbReference type="PANTHER" id="PTHR45888">
    <property type="entry name" value="HL01030P-RELATED"/>
    <property type="match status" value="1"/>
</dbReference>
<feature type="compositionally biased region" description="Polar residues" evidence="10">
    <location>
        <begin position="1"/>
        <end position="17"/>
    </location>
</feature>
<name>A0A267G6G4_9PLAT</name>
<proteinExistence type="predicted"/>
<dbReference type="CDD" id="cd15529">
    <property type="entry name" value="PHD2_PHF10"/>
    <property type="match status" value="1"/>
</dbReference>
<protein>
    <recommendedName>
        <fullName evidence="11">PHD-type domain-containing protein</fullName>
    </recommendedName>
</protein>
<gene>
    <name evidence="12" type="ORF">BOX15_Mlig026922g2</name>
</gene>
<dbReference type="InterPro" id="IPR011011">
    <property type="entry name" value="Znf_FYVE_PHD"/>
</dbReference>
<dbReference type="PANTHER" id="PTHR45888:SF4">
    <property type="entry name" value="PHD FINGER PROTEIN 10"/>
    <property type="match status" value="1"/>
</dbReference>
<evidence type="ECO:0000256" key="9">
    <source>
        <dbReference type="PROSITE-ProRule" id="PRU00146"/>
    </source>
</evidence>
<feature type="region of interest" description="Disordered" evidence="10">
    <location>
        <begin position="1"/>
        <end position="213"/>
    </location>
</feature>
<accession>A0A267G6G4</accession>
<reference evidence="12 13" key="1">
    <citation type="submission" date="2017-06" db="EMBL/GenBank/DDBJ databases">
        <title>A platform for efficient transgenesis in Macrostomum lignano, a flatworm model organism for stem cell research.</title>
        <authorList>
            <person name="Berezikov E."/>
        </authorList>
    </citation>
    <scope>NUCLEOTIDE SEQUENCE [LARGE SCALE GENOMIC DNA]</scope>
    <source>
        <strain evidence="12">DV1</strain>
        <tissue evidence="12">Whole organism</tissue>
    </source>
</reference>
<keyword evidence="5" id="KW-0862">Zinc</keyword>
<evidence type="ECO:0000313" key="12">
    <source>
        <dbReference type="EMBL" id="PAA80997.1"/>
    </source>
</evidence>
<dbReference type="InterPro" id="IPR013083">
    <property type="entry name" value="Znf_RING/FYVE/PHD"/>
</dbReference>
<dbReference type="GO" id="GO:0008270">
    <property type="term" value="F:zinc ion binding"/>
    <property type="evidence" value="ECO:0007669"/>
    <property type="project" value="UniProtKB-KW"/>
</dbReference>
<dbReference type="Proteomes" id="UP000215902">
    <property type="component" value="Unassembled WGS sequence"/>
</dbReference>
<sequence length="473" mass="49487">SNHTAMSNADASESLSTADGGIPANADVVFSLPDEAEDELTLAEEPAASTSLSEKPAEGRSSTSSAAPTQQEQQPPPPAPPAHLASTSEIQTAAADSVESANKNKDSIVEHSATTASNQELAYSVEQQLPSVVSKDSAPDSSSTEPAAAASQPPPTKRQRQQQSSRQSSLATVANDASNSAAPSAPPEPNSLLPPPPPQLSARQRAHQRAVKSASAFNRRFLANRPSGAVCTQTLQLLLPVTQPQAPPRQDKSERSAYPVAILPGQFADYCQHADSISAGRERLNYLPLTSCLYALPRRPPLPPVRLDNAVKCTVCQSDCSAWQVIECSECRSRGHAACLQLPDNMLTAARAYAWQCMDCKRCQECLDPGNEERMMFCDACDRGFHTFCVGLQDIPQGHWECPVCVGPSAGVKSAAPAAPADSASNTLSTNPTTAAAASTTAATTTKTKKPRGGGKRKSAAAAAAALELPAAS</sequence>
<keyword evidence="7" id="KW-0804">Transcription</keyword>
<evidence type="ECO:0000313" key="13">
    <source>
        <dbReference type="Proteomes" id="UP000215902"/>
    </source>
</evidence>
<feature type="non-terminal residue" evidence="12">
    <location>
        <position position="1"/>
    </location>
</feature>
<dbReference type="AlphaFoldDB" id="A0A267G6G4"/>
<dbReference type="EMBL" id="NIVC01000554">
    <property type="protein sequence ID" value="PAA80997.1"/>
    <property type="molecule type" value="Genomic_DNA"/>
</dbReference>
<dbReference type="GO" id="GO:0005634">
    <property type="term" value="C:nucleus"/>
    <property type="evidence" value="ECO:0007669"/>
    <property type="project" value="UniProtKB-SubCell"/>
</dbReference>
<keyword evidence="8" id="KW-0539">Nucleus</keyword>
<evidence type="ECO:0000256" key="7">
    <source>
        <dbReference type="ARBA" id="ARBA00023163"/>
    </source>
</evidence>
<keyword evidence="6" id="KW-0805">Transcription regulation</keyword>
<feature type="compositionally biased region" description="Polar residues" evidence="10">
    <location>
        <begin position="112"/>
        <end position="131"/>
    </location>
</feature>
<feature type="region of interest" description="Disordered" evidence="10">
    <location>
        <begin position="416"/>
        <end position="473"/>
    </location>
</feature>
<dbReference type="PROSITE" id="PS50016">
    <property type="entry name" value="ZF_PHD_2"/>
    <property type="match status" value="1"/>
</dbReference>
<feature type="domain" description="PHD-type" evidence="11">
    <location>
        <begin position="357"/>
        <end position="408"/>
    </location>
</feature>
<dbReference type="SMART" id="SM00249">
    <property type="entry name" value="PHD"/>
    <property type="match status" value="2"/>
</dbReference>
<keyword evidence="4 9" id="KW-0863">Zinc-finger</keyword>
<feature type="compositionally biased region" description="Low complexity" evidence="10">
    <location>
        <begin position="61"/>
        <end position="73"/>
    </location>
</feature>
<dbReference type="OrthoDB" id="1903104at2759"/>
<keyword evidence="2" id="KW-0479">Metal-binding</keyword>
<comment type="subcellular location">
    <subcellularLocation>
        <location evidence="1">Nucleus</location>
    </subcellularLocation>
</comment>
<feature type="compositionally biased region" description="Basic residues" evidence="10">
    <location>
        <begin position="447"/>
        <end position="459"/>
    </location>
</feature>
<keyword evidence="13" id="KW-1185">Reference proteome</keyword>
<feature type="compositionally biased region" description="Low complexity" evidence="10">
    <location>
        <begin position="460"/>
        <end position="473"/>
    </location>
</feature>
<evidence type="ECO:0000256" key="2">
    <source>
        <dbReference type="ARBA" id="ARBA00022723"/>
    </source>
</evidence>
<evidence type="ECO:0000256" key="6">
    <source>
        <dbReference type="ARBA" id="ARBA00023015"/>
    </source>
</evidence>
<feature type="compositionally biased region" description="Low complexity" evidence="10">
    <location>
        <begin position="161"/>
        <end position="183"/>
    </location>
</feature>
<comment type="caution">
    <text evidence="12">The sequence shown here is derived from an EMBL/GenBank/DDBJ whole genome shotgun (WGS) entry which is preliminary data.</text>
</comment>
<dbReference type="InterPro" id="IPR019787">
    <property type="entry name" value="Znf_PHD-finger"/>
</dbReference>
<evidence type="ECO:0000256" key="10">
    <source>
        <dbReference type="SAM" id="MobiDB-lite"/>
    </source>
</evidence>
<dbReference type="STRING" id="282301.A0A267G6G4"/>
<evidence type="ECO:0000259" key="11">
    <source>
        <dbReference type="PROSITE" id="PS50016"/>
    </source>
</evidence>
<dbReference type="Gene3D" id="3.30.40.10">
    <property type="entry name" value="Zinc/RING finger domain, C3HC4 (zinc finger)"/>
    <property type="match status" value="1"/>
</dbReference>
<dbReference type="InterPro" id="IPR001965">
    <property type="entry name" value="Znf_PHD"/>
</dbReference>
<evidence type="ECO:0000256" key="4">
    <source>
        <dbReference type="ARBA" id="ARBA00022771"/>
    </source>
</evidence>
<feature type="compositionally biased region" description="Pro residues" evidence="10">
    <location>
        <begin position="184"/>
        <end position="199"/>
    </location>
</feature>
<evidence type="ECO:0000256" key="8">
    <source>
        <dbReference type="ARBA" id="ARBA00023242"/>
    </source>
</evidence>
<dbReference type="Pfam" id="PF00628">
    <property type="entry name" value="PHD"/>
    <property type="match status" value="1"/>
</dbReference>
<keyword evidence="3" id="KW-0677">Repeat</keyword>
<feature type="compositionally biased region" description="Low complexity" evidence="10">
    <location>
        <begin position="416"/>
        <end position="446"/>
    </location>
</feature>